<organism evidence="1 2">
    <name type="scientific">Aristaeella hokkaidonensis</name>
    <dbReference type="NCBI Taxonomy" id="3046382"/>
    <lineage>
        <taxon>Bacteria</taxon>
        <taxon>Bacillati</taxon>
        <taxon>Bacillota</taxon>
        <taxon>Clostridia</taxon>
        <taxon>Eubacteriales</taxon>
        <taxon>Aristaeellaceae</taxon>
        <taxon>Aristaeella</taxon>
    </lineage>
</organism>
<dbReference type="Proteomes" id="UP000682782">
    <property type="component" value="Chromosome"/>
</dbReference>
<name>A0AC61MYC7_9FIRM</name>
<reference evidence="1" key="1">
    <citation type="submission" date="2021-01" db="EMBL/GenBank/DDBJ databases">
        <title>Complete genome sequence of Clostridiales bacterium R-7.</title>
        <authorList>
            <person name="Mahoney-Kurpe S.C."/>
            <person name="Palevich N."/>
            <person name="Koike S."/>
            <person name="Moon C.D."/>
            <person name="Attwood G.T."/>
        </authorList>
    </citation>
    <scope>NUCLEOTIDE SEQUENCE</scope>
    <source>
        <strain evidence="1">R-7</strain>
    </source>
</reference>
<evidence type="ECO:0000313" key="2">
    <source>
        <dbReference type="Proteomes" id="UP000682782"/>
    </source>
</evidence>
<keyword evidence="2" id="KW-1185">Reference proteome</keyword>
<gene>
    <name evidence="1" type="ORF">JYE49_05305</name>
</gene>
<evidence type="ECO:0000313" key="1">
    <source>
        <dbReference type="EMBL" id="QUC68110.1"/>
    </source>
</evidence>
<sequence length="336" mass="35508">MTKRKHSAIILMVLILAVTAVLPMGGALADTGTVKGGWLILRSQPSFAGAIKASYPSGTVVTITGQVGSWYAVTTPDGKTGYMLGDYLQIGGNAASTAGNLTGTTAYVTSSNGLNVRLRSGPGKGYSIIASYAPGTQCSIISHGKNWSRIQIGNYTGYMMTQFLTSNGSATPLPTPATNPTGQEYTVYVTSKNGKGVNLRSGPSKSYTSIGFYSVGTQAAMVTKGATWSYIRVGNRYGYMMTEFLTGNEPVKPVPPTGGAYVVSANGKNVNLRAAPTTRSTIIRSYKVGTRLTVITRGIDWCFILIDGTYGYMMRQFIYEGSVPATATDLLATTAF</sequence>
<proteinExistence type="predicted"/>
<accession>A0AC61MYC7</accession>
<dbReference type="EMBL" id="CP068393">
    <property type="protein sequence ID" value="QUC68110.1"/>
    <property type="molecule type" value="Genomic_DNA"/>
</dbReference>
<protein>
    <submittedName>
        <fullName evidence="1">SH3 domain-containing protein</fullName>
    </submittedName>
</protein>